<accession>A0A1I7F8K7</accession>
<protein>
    <submittedName>
        <fullName evidence="2">Phage holin, lambda family</fullName>
    </submittedName>
</protein>
<dbReference type="RefSeq" id="WP_092547982.1">
    <property type="nucleotide sequence ID" value="NZ_CAWRBG010000046.1"/>
</dbReference>
<dbReference type="EMBL" id="FPBJ01000003">
    <property type="protein sequence ID" value="SFU32531.1"/>
    <property type="molecule type" value="Genomic_DNA"/>
</dbReference>
<evidence type="ECO:0000256" key="1">
    <source>
        <dbReference type="SAM" id="Phobius"/>
    </source>
</evidence>
<dbReference type="STRING" id="351659.SAMN05421784_10362"/>
<keyword evidence="1" id="KW-0812">Transmembrane</keyword>
<gene>
    <name evidence="2" type="ORF">SAMN05421784_10362</name>
</gene>
<dbReference type="Proteomes" id="UP000242496">
    <property type="component" value="Unassembled WGS sequence"/>
</dbReference>
<keyword evidence="3" id="KW-1185">Reference proteome</keyword>
<proteinExistence type="predicted"/>
<dbReference type="OrthoDB" id="6711255at2"/>
<dbReference type="InterPro" id="IPR006481">
    <property type="entry name" value="Phage_lambda_GpS_holin"/>
</dbReference>
<reference evidence="3" key="1">
    <citation type="submission" date="2016-10" db="EMBL/GenBank/DDBJ databases">
        <authorList>
            <person name="Varghese N."/>
            <person name="Submissions S."/>
        </authorList>
    </citation>
    <scope>NUCLEOTIDE SEQUENCE [LARGE SCALE GENOMIC DNA]</scope>
    <source>
        <strain evidence="3">DSM 18168</strain>
    </source>
</reference>
<organism evidence="2 3">
    <name type="scientific">Xenorhabdus koppenhoeferi</name>
    <dbReference type="NCBI Taxonomy" id="351659"/>
    <lineage>
        <taxon>Bacteria</taxon>
        <taxon>Pseudomonadati</taxon>
        <taxon>Pseudomonadota</taxon>
        <taxon>Gammaproteobacteria</taxon>
        <taxon>Enterobacterales</taxon>
        <taxon>Morganellaceae</taxon>
        <taxon>Xenorhabdus</taxon>
    </lineage>
</organism>
<evidence type="ECO:0000313" key="3">
    <source>
        <dbReference type="Proteomes" id="UP000242496"/>
    </source>
</evidence>
<evidence type="ECO:0000313" key="2">
    <source>
        <dbReference type="EMBL" id="SFU32531.1"/>
    </source>
</evidence>
<feature type="transmembrane region" description="Helical" evidence="1">
    <location>
        <begin position="18"/>
        <end position="38"/>
    </location>
</feature>
<dbReference type="Pfam" id="PF05106">
    <property type="entry name" value="Phage_holin_3_1"/>
    <property type="match status" value="1"/>
</dbReference>
<keyword evidence="1" id="KW-0472">Membrane</keyword>
<dbReference type="NCBIfam" id="TIGR01594">
    <property type="entry name" value="holin_lambda"/>
    <property type="match status" value="1"/>
</dbReference>
<dbReference type="AlphaFoldDB" id="A0A1I7F8K7"/>
<sequence length="110" mass="12079">MKGHLDLWVDVLNSLRNAWPQISGSILAIMICYGRLIYDGVERKNRWVEPLLCGALSWGFSSALELFGIPGSVSPALGGAVGFIGVEKIREFASRAINKRLGECNDKRDS</sequence>
<keyword evidence="1" id="KW-1133">Transmembrane helix</keyword>
<name>A0A1I7F8K7_9GAMM</name>